<comment type="catalytic activity">
    <reaction evidence="4">
        <text>L-alanine = D-alanine</text>
        <dbReference type="Rhea" id="RHEA:20249"/>
        <dbReference type="ChEBI" id="CHEBI:57416"/>
        <dbReference type="ChEBI" id="CHEBI:57972"/>
        <dbReference type="EC" id="5.1.1.1"/>
    </reaction>
</comment>
<dbReference type="Pfam" id="PF00842">
    <property type="entry name" value="Ala_racemase_C"/>
    <property type="match status" value="1"/>
</dbReference>
<feature type="domain" description="Alanine racemase C-terminal" evidence="5">
    <location>
        <begin position="247"/>
        <end position="375"/>
    </location>
</feature>
<sequence length="387" mass="40021">MIVEDMAERPALEATIDLAAIAHNVAVVAQRSGSAVMAVVKADGYGHGATPVARAALAAGATDLGVATVAEALAIRADGVTAPIVAWLHTPTTDFRPAVDAGVELAVSSTGQLDRVVAAATHEGRTAVVSVKIDTGLARNGVGPQEWPELRDALAKAVADESIVLRAAMCHLARGDEPEHPLNDVQAGRLDECVRELDHLGVAPQVVHISNSAAALARPDLSRDLVRAGIAVYGTSPLPDGYGLIPAMTLSAEVSMVKKVAAGQGVSYGHTWTAPHDTTLALLPAGYADGVPRLLSNRLRVQINGRSYPGVGRVCMDQMVVDLGTDSDVAEGDRAVLFGSGADGGTTAKEWAATIGTIDYEIVSGIRGRAQRRYVTSSVPGDTEVST</sequence>
<dbReference type="Gene3D" id="3.20.20.10">
    <property type="entry name" value="Alanine racemase"/>
    <property type="match status" value="1"/>
</dbReference>
<keyword evidence="3 4" id="KW-0413">Isomerase</keyword>
<comment type="similarity">
    <text evidence="4">Belongs to the alanine racemase family.</text>
</comment>
<dbReference type="EMBL" id="BMCS01000002">
    <property type="protein sequence ID" value="GGF32326.1"/>
    <property type="molecule type" value="Genomic_DNA"/>
</dbReference>
<dbReference type="InterPro" id="IPR001608">
    <property type="entry name" value="Ala_racemase_N"/>
</dbReference>
<dbReference type="InterPro" id="IPR020622">
    <property type="entry name" value="Ala_racemase_pyridoxalP-BS"/>
</dbReference>
<dbReference type="Pfam" id="PF01168">
    <property type="entry name" value="Ala_racemase_N"/>
    <property type="match status" value="1"/>
</dbReference>
<evidence type="ECO:0000256" key="4">
    <source>
        <dbReference type="HAMAP-Rule" id="MF_01201"/>
    </source>
</evidence>
<evidence type="ECO:0000256" key="3">
    <source>
        <dbReference type="ARBA" id="ARBA00023235"/>
    </source>
</evidence>
<dbReference type="HAMAP" id="MF_01201">
    <property type="entry name" value="Ala_racemase"/>
    <property type="match status" value="1"/>
</dbReference>
<evidence type="ECO:0000256" key="1">
    <source>
        <dbReference type="ARBA" id="ARBA00001933"/>
    </source>
</evidence>
<feature type="active site" description="Proton acceptor; specific for D-alanine" evidence="4">
    <location>
        <position position="41"/>
    </location>
</feature>
<keyword evidence="7" id="KW-1185">Reference proteome</keyword>
<organism evidence="6 7">
    <name type="scientific">Williamsia phyllosphaerae</name>
    <dbReference type="NCBI Taxonomy" id="885042"/>
    <lineage>
        <taxon>Bacteria</taxon>
        <taxon>Bacillati</taxon>
        <taxon>Actinomycetota</taxon>
        <taxon>Actinomycetes</taxon>
        <taxon>Mycobacteriales</taxon>
        <taxon>Nocardiaceae</taxon>
        <taxon>Williamsia</taxon>
    </lineage>
</organism>
<dbReference type="InterPro" id="IPR011079">
    <property type="entry name" value="Ala_racemase_C"/>
</dbReference>
<accession>A0ABQ1UZZ9</accession>
<proteinExistence type="inferred from homology"/>
<evidence type="ECO:0000313" key="7">
    <source>
        <dbReference type="Proteomes" id="UP000632454"/>
    </source>
</evidence>
<feature type="modified residue" description="N6-(pyridoxal phosphate)lysine" evidence="4">
    <location>
        <position position="41"/>
    </location>
</feature>
<feature type="binding site" evidence="4">
    <location>
        <position position="316"/>
    </location>
    <ligand>
        <name>substrate</name>
    </ligand>
</feature>
<feature type="active site" description="Proton acceptor; specific for L-alanine" evidence="4">
    <location>
        <position position="268"/>
    </location>
</feature>
<reference evidence="7" key="1">
    <citation type="journal article" date="2019" name="Int. J. Syst. Evol. Microbiol.">
        <title>The Global Catalogue of Microorganisms (GCM) 10K type strain sequencing project: providing services to taxonomists for standard genome sequencing and annotation.</title>
        <authorList>
            <consortium name="The Broad Institute Genomics Platform"/>
            <consortium name="The Broad Institute Genome Sequencing Center for Infectious Disease"/>
            <person name="Wu L."/>
            <person name="Ma J."/>
        </authorList>
    </citation>
    <scope>NUCLEOTIDE SEQUENCE [LARGE SCALE GENOMIC DNA]</scope>
    <source>
        <strain evidence="7">CCM 7855</strain>
    </source>
</reference>
<gene>
    <name evidence="6" type="primary">alr</name>
    <name evidence="6" type="ORF">GCM10007298_30230</name>
</gene>
<comment type="pathway">
    <text evidence="4">Amino-acid biosynthesis; D-alanine biosynthesis; D-alanine from L-alanine: step 1/1.</text>
</comment>
<evidence type="ECO:0000313" key="6">
    <source>
        <dbReference type="EMBL" id="GGF32326.1"/>
    </source>
</evidence>
<dbReference type="SUPFAM" id="SSF51419">
    <property type="entry name" value="PLP-binding barrel"/>
    <property type="match status" value="1"/>
</dbReference>
<dbReference type="SUPFAM" id="SSF50621">
    <property type="entry name" value="Alanine racemase C-terminal domain-like"/>
    <property type="match status" value="1"/>
</dbReference>
<feature type="binding site" evidence="4">
    <location>
        <position position="139"/>
    </location>
    <ligand>
        <name>substrate</name>
    </ligand>
</feature>
<comment type="caution">
    <text evidence="6">The sequence shown here is derived from an EMBL/GenBank/DDBJ whole genome shotgun (WGS) entry which is preliminary data.</text>
</comment>
<dbReference type="PANTHER" id="PTHR30511:SF0">
    <property type="entry name" value="ALANINE RACEMASE, CATABOLIC-RELATED"/>
    <property type="match status" value="1"/>
</dbReference>
<dbReference type="PANTHER" id="PTHR30511">
    <property type="entry name" value="ALANINE RACEMASE"/>
    <property type="match status" value="1"/>
</dbReference>
<dbReference type="Proteomes" id="UP000632454">
    <property type="component" value="Unassembled WGS sequence"/>
</dbReference>
<dbReference type="InterPro" id="IPR009006">
    <property type="entry name" value="Ala_racemase/Decarboxylase_C"/>
</dbReference>
<dbReference type="NCBIfam" id="TIGR00492">
    <property type="entry name" value="alr"/>
    <property type="match status" value="1"/>
</dbReference>
<evidence type="ECO:0000259" key="5">
    <source>
        <dbReference type="SMART" id="SM01005"/>
    </source>
</evidence>
<dbReference type="EC" id="5.1.1.1" evidence="4"/>
<keyword evidence="2 4" id="KW-0663">Pyridoxal phosphate</keyword>
<dbReference type="PROSITE" id="PS00395">
    <property type="entry name" value="ALANINE_RACEMASE"/>
    <property type="match status" value="1"/>
</dbReference>
<protein>
    <recommendedName>
        <fullName evidence="4">Alanine racemase</fullName>
        <ecNumber evidence="4">5.1.1.1</ecNumber>
    </recommendedName>
</protein>
<comment type="function">
    <text evidence="4">Catalyzes the interconversion of L-alanine and D-alanine. May also act on other amino acids.</text>
</comment>
<name>A0ABQ1UZZ9_9NOCA</name>
<comment type="cofactor">
    <cofactor evidence="1 4">
        <name>pyridoxal 5'-phosphate</name>
        <dbReference type="ChEBI" id="CHEBI:597326"/>
    </cofactor>
</comment>
<dbReference type="InterPro" id="IPR000821">
    <property type="entry name" value="Ala_racemase"/>
</dbReference>
<dbReference type="SMART" id="SM01005">
    <property type="entry name" value="Ala_racemase_C"/>
    <property type="match status" value="1"/>
</dbReference>
<dbReference type="PRINTS" id="PR00992">
    <property type="entry name" value="ALARACEMASE"/>
</dbReference>
<dbReference type="InterPro" id="IPR029066">
    <property type="entry name" value="PLP-binding_barrel"/>
</dbReference>
<dbReference type="CDD" id="cd00430">
    <property type="entry name" value="PLPDE_III_AR"/>
    <property type="match status" value="1"/>
</dbReference>
<dbReference type="Gene3D" id="2.40.37.10">
    <property type="entry name" value="Lyase, Ornithine Decarboxylase, Chain A, domain 1"/>
    <property type="match status" value="1"/>
</dbReference>
<evidence type="ECO:0000256" key="2">
    <source>
        <dbReference type="ARBA" id="ARBA00022898"/>
    </source>
</evidence>